<dbReference type="Proteomes" id="UP000661435">
    <property type="component" value="Unassembled WGS sequence"/>
</dbReference>
<dbReference type="GO" id="GO:0016747">
    <property type="term" value="F:acyltransferase activity, transferring groups other than amino-acyl groups"/>
    <property type="evidence" value="ECO:0007669"/>
    <property type="project" value="InterPro"/>
</dbReference>
<dbReference type="InterPro" id="IPR000182">
    <property type="entry name" value="GNAT_dom"/>
</dbReference>
<dbReference type="Pfam" id="PF00583">
    <property type="entry name" value="Acetyltransf_1"/>
    <property type="match status" value="1"/>
</dbReference>
<feature type="domain" description="N-acetyltransferase" evidence="1">
    <location>
        <begin position="1"/>
        <end position="135"/>
    </location>
</feature>
<organism evidence="2 3">
    <name type="scientific">Lawsonibacter hominis</name>
    <dbReference type="NCBI Taxonomy" id="2763053"/>
    <lineage>
        <taxon>Bacteria</taxon>
        <taxon>Bacillati</taxon>
        <taxon>Bacillota</taxon>
        <taxon>Clostridia</taxon>
        <taxon>Eubacteriales</taxon>
        <taxon>Oscillospiraceae</taxon>
        <taxon>Lawsonibacter</taxon>
    </lineage>
</organism>
<dbReference type="RefSeq" id="WP_186907898.1">
    <property type="nucleotide sequence ID" value="NZ_JACOPP010000012.1"/>
</dbReference>
<evidence type="ECO:0000313" key="2">
    <source>
        <dbReference type="EMBL" id="MBC5734007.1"/>
    </source>
</evidence>
<dbReference type="InterPro" id="IPR016181">
    <property type="entry name" value="Acyl_CoA_acyltransferase"/>
</dbReference>
<dbReference type="EMBL" id="JACOPP010000012">
    <property type="protein sequence ID" value="MBC5734007.1"/>
    <property type="molecule type" value="Genomic_DNA"/>
</dbReference>
<protein>
    <submittedName>
        <fullName evidence="2">GNAT family N-acetyltransferase</fullName>
    </submittedName>
</protein>
<comment type="caution">
    <text evidence="2">The sequence shown here is derived from an EMBL/GenBank/DDBJ whole genome shotgun (WGS) entry which is preliminary data.</text>
</comment>
<sequence length="135" mass="14936">MNGIPIDPCGTDTADWVHDRIRAYNAQYITDCGELNFCVRGPDAAPLGGIAASRDLDCVTVDFLYVEPSARGDGLGAALLRRVEEEGRRQGARRVLLNTFSFQAPGFYEKQGYRCFGALEPCFGTHGQYFFCKEL</sequence>
<accession>A0A8J6JEU9</accession>
<dbReference type="CDD" id="cd04301">
    <property type="entry name" value="NAT_SF"/>
    <property type="match status" value="1"/>
</dbReference>
<name>A0A8J6JEU9_9FIRM</name>
<keyword evidence="3" id="KW-1185">Reference proteome</keyword>
<dbReference type="Gene3D" id="3.40.630.30">
    <property type="match status" value="1"/>
</dbReference>
<dbReference type="PROSITE" id="PS51186">
    <property type="entry name" value="GNAT"/>
    <property type="match status" value="1"/>
</dbReference>
<dbReference type="AlphaFoldDB" id="A0A8J6JEU9"/>
<dbReference type="SUPFAM" id="SSF55729">
    <property type="entry name" value="Acyl-CoA N-acyltransferases (Nat)"/>
    <property type="match status" value="1"/>
</dbReference>
<proteinExistence type="predicted"/>
<reference evidence="2" key="1">
    <citation type="submission" date="2020-08" db="EMBL/GenBank/DDBJ databases">
        <title>Genome public.</title>
        <authorList>
            <person name="Liu C."/>
            <person name="Sun Q."/>
        </authorList>
    </citation>
    <scope>NUCLEOTIDE SEQUENCE</scope>
    <source>
        <strain evidence="2">NSJ-51</strain>
    </source>
</reference>
<evidence type="ECO:0000313" key="3">
    <source>
        <dbReference type="Proteomes" id="UP000661435"/>
    </source>
</evidence>
<gene>
    <name evidence="2" type="ORF">H8S57_09750</name>
</gene>
<evidence type="ECO:0000259" key="1">
    <source>
        <dbReference type="PROSITE" id="PS51186"/>
    </source>
</evidence>